<dbReference type="InterPro" id="IPR053012">
    <property type="entry name" value="ER-organelle_contact"/>
</dbReference>
<dbReference type="GO" id="GO:0140284">
    <property type="term" value="C:endoplasmic reticulum-endosome membrane contact site"/>
    <property type="evidence" value="ECO:0007669"/>
    <property type="project" value="TreeGrafter"/>
</dbReference>
<evidence type="ECO:0000313" key="2">
    <source>
        <dbReference type="EMBL" id="KAH9506537.1"/>
    </source>
</evidence>
<dbReference type="PROSITE" id="PS50191">
    <property type="entry name" value="CRAL_TRIO"/>
    <property type="match status" value="2"/>
</dbReference>
<dbReference type="PANTHER" id="PTHR46384">
    <property type="entry name" value="MOTILE SPERM DOMAIN-CONTAINING PROTEIN 2"/>
    <property type="match status" value="1"/>
</dbReference>
<dbReference type="GO" id="GO:0012505">
    <property type="term" value="C:endomembrane system"/>
    <property type="evidence" value="ECO:0007669"/>
    <property type="project" value="TreeGrafter"/>
</dbReference>
<protein>
    <submittedName>
        <fullName evidence="2">Motile sperm domain-containing protein 2</fullName>
    </submittedName>
</protein>
<dbReference type="SUPFAM" id="SSF46938">
    <property type="entry name" value="CRAL/TRIO N-terminal domain"/>
    <property type="match status" value="1"/>
</dbReference>
<dbReference type="PANTHER" id="PTHR46384:SF1">
    <property type="entry name" value="MOTILE SPERM DOMAIN-CONTAINING PROTEIN 2"/>
    <property type="match status" value="1"/>
</dbReference>
<reference evidence="2" key="2">
    <citation type="journal article" date="2022" name="Res Sq">
        <title>Comparative Genomics Reveals Insights into the Divergent Evolution of Astigmatic Mites and Household Pest Adaptations.</title>
        <authorList>
            <person name="Xiong Q."/>
            <person name="Wan A.T.-Y."/>
            <person name="Liu X.-Y."/>
            <person name="Fung C.S.-H."/>
            <person name="Xiao X."/>
            <person name="Malainual N."/>
            <person name="Hou J."/>
            <person name="Wang L."/>
            <person name="Wang M."/>
            <person name="Yang K."/>
            <person name="Cui Y."/>
            <person name="Leung E."/>
            <person name="Nong W."/>
            <person name="Shin S.-K."/>
            <person name="Au S."/>
            <person name="Jeong K.Y."/>
            <person name="Chew F.T."/>
            <person name="Hui J."/>
            <person name="Leung T.F."/>
            <person name="Tungtrongchitr A."/>
            <person name="Zhong N."/>
            <person name="Liu Z."/>
            <person name="Tsui S."/>
        </authorList>
    </citation>
    <scope>NUCLEOTIDE SEQUENCE</scope>
    <source>
        <strain evidence="2">Derf</strain>
        <tissue evidence="2">Whole organism</tissue>
    </source>
</reference>
<sequence>MATEATRSQLAVIENLDEKINEIREYIEKQYEKNKELYDESDIERVRTDDWTVERFIRRRKTMKESIEMLDNTLKFRHEMDMPRLKEDDFPEEFHKIGTMFCYANDKQGNGMIYFRIRLHRKVKELEREFKQFILFNVEKMDRITNGNGIGIVFDMKGAGISNMDMDMIWFLVSSLLNYYPIGINYILVYELTWIFQSAWNVIKGWLPAETRNKIKFCKEDEIFDYIDRENLPMYLGGTCRLNYHHVPKNCRSSMEIGQERGKTLKEINKFMKIFQPLLDEADEEITSKIYSRLRCFKIFFNTDFFSSFTSVQYSLLFIINMSVQSKINEFRSIVREAYENDQESFDEDLIELMQTNDWIVERYLERRKTVQGGAEMLINTMKFRNNLGISKISDVNFPAEYFKMGIAFDYTKDKQANDVLYIRYRFHRKIKELDMIWRQFVLYQMDKVDKKSNRQGMAIIVDLNNIGMDNMDMDYARWGMAAFGNYCPASLNYVLIYNLPRMMNTVWNLVKPLLPKDLAHLMKFCSGDEIFDYVDKENLPKFLGGDCRLNHFRVPEGCQPLAEFGRQKGWPQKHIDKITKIWKPYLDKCEDEIKLLDQ</sequence>
<feature type="domain" description="CRAL-TRIO" evidence="1">
    <location>
        <begin position="395"/>
        <end position="552"/>
    </location>
</feature>
<accession>A0A922HWS3</accession>
<evidence type="ECO:0000259" key="1">
    <source>
        <dbReference type="PROSITE" id="PS50191"/>
    </source>
</evidence>
<dbReference type="Proteomes" id="UP000790347">
    <property type="component" value="Unassembled WGS sequence"/>
</dbReference>
<dbReference type="InterPro" id="IPR036273">
    <property type="entry name" value="CRAL/TRIO_N_dom_sf"/>
</dbReference>
<comment type="caution">
    <text evidence="2">The sequence shown here is derived from an EMBL/GenBank/DDBJ whole genome shotgun (WGS) entry which is preliminary data.</text>
</comment>
<keyword evidence="3" id="KW-1185">Reference proteome</keyword>
<dbReference type="SUPFAM" id="SSF52087">
    <property type="entry name" value="CRAL/TRIO domain"/>
    <property type="match status" value="2"/>
</dbReference>
<dbReference type="AlphaFoldDB" id="A0A922HWS3"/>
<proteinExistence type="predicted"/>
<feature type="domain" description="CRAL-TRIO" evidence="1">
    <location>
        <begin position="87"/>
        <end position="244"/>
    </location>
</feature>
<dbReference type="InterPro" id="IPR001251">
    <property type="entry name" value="CRAL-TRIO_dom"/>
</dbReference>
<dbReference type="SMART" id="SM00516">
    <property type="entry name" value="SEC14"/>
    <property type="match status" value="2"/>
</dbReference>
<name>A0A922HWS3_DERFA</name>
<dbReference type="EMBL" id="ASGP02000005">
    <property type="protein sequence ID" value="KAH9506537.1"/>
    <property type="molecule type" value="Genomic_DNA"/>
</dbReference>
<dbReference type="Pfam" id="PF00650">
    <property type="entry name" value="CRAL_TRIO"/>
    <property type="match status" value="2"/>
</dbReference>
<gene>
    <name evidence="2" type="primary">MOSPD2_8</name>
    <name evidence="2" type="ORF">DERF_011262</name>
</gene>
<dbReference type="CDD" id="cd00170">
    <property type="entry name" value="SEC14"/>
    <property type="match status" value="2"/>
</dbReference>
<dbReference type="Gene3D" id="3.40.525.10">
    <property type="entry name" value="CRAL-TRIO lipid binding domain"/>
    <property type="match status" value="2"/>
</dbReference>
<reference evidence="2" key="1">
    <citation type="submission" date="2013-05" db="EMBL/GenBank/DDBJ databases">
        <authorList>
            <person name="Yim A.K.Y."/>
            <person name="Chan T.F."/>
            <person name="Ji K.M."/>
            <person name="Liu X.Y."/>
            <person name="Zhou J.W."/>
            <person name="Li R.Q."/>
            <person name="Yang K.Y."/>
            <person name="Li J."/>
            <person name="Li M."/>
            <person name="Law P.T.W."/>
            <person name="Wu Y.L."/>
            <person name="Cai Z.L."/>
            <person name="Qin H."/>
            <person name="Bao Y."/>
            <person name="Leung R.K.K."/>
            <person name="Ng P.K.S."/>
            <person name="Zou J."/>
            <person name="Zhong X.J."/>
            <person name="Ran P.X."/>
            <person name="Zhong N.S."/>
            <person name="Liu Z.G."/>
            <person name="Tsui S.K.W."/>
        </authorList>
    </citation>
    <scope>NUCLEOTIDE SEQUENCE</scope>
    <source>
        <strain evidence="2">Derf</strain>
        <tissue evidence="2">Whole organism</tissue>
    </source>
</reference>
<evidence type="ECO:0000313" key="3">
    <source>
        <dbReference type="Proteomes" id="UP000790347"/>
    </source>
</evidence>
<dbReference type="InterPro" id="IPR036865">
    <property type="entry name" value="CRAL-TRIO_dom_sf"/>
</dbReference>
<organism evidence="2 3">
    <name type="scientific">Dermatophagoides farinae</name>
    <name type="common">American house dust mite</name>
    <dbReference type="NCBI Taxonomy" id="6954"/>
    <lineage>
        <taxon>Eukaryota</taxon>
        <taxon>Metazoa</taxon>
        <taxon>Ecdysozoa</taxon>
        <taxon>Arthropoda</taxon>
        <taxon>Chelicerata</taxon>
        <taxon>Arachnida</taxon>
        <taxon>Acari</taxon>
        <taxon>Acariformes</taxon>
        <taxon>Sarcoptiformes</taxon>
        <taxon>Astigmata</taxon>
        <taxon>Psoroptidia</taxon>
        <taxon>Analgoidea</taxon>
        <taxon>Pyroglyphidae</taxon>
        <taxon>Dermatophagoidinae</taxon>
        <taxon>Dermatophagoides</taxon>
    </lineage>
</organism>